<comment type="similarity">
    <text evidence="1">Belongs to the N(4)/N(6)-methyltransferase family.</text>
</comment>
<dbReference type="PANTHER" id="PTHR42933">
    <property type="entry name" value="SLR6095 PROTEIN"/>
    <property type="match status" value="1"/>
</dbReference>
<evidence type="ECO:0000256" key="5">
    <source>
        <dbReference type="ARBA" id="ARBA00022691"/>
    </source>
</evidence>
<dbReference type="InterPro" id="IPR002052">
    <property type="entry name" value="DNA_methylase_N6_adenine_CS"/>
</dbReference>
<evidence type="ECO:0000256" key="6">
    <source>
        <dbReference type="ARBA" id="ARBA00022747"/>
    </source>
</evidence>
<evidence type="ECO:0000256" key="2">
    <source>
        <dbReference type="ARBA" id="ARBA00011900"/>
    </source>
</evidence>
<organism evidence="9 10">
    <name type="scientific">Campylobacter upsaliensis</name>
    <dbReference type="NCBI Taxonomy" id="28080"/>
    <lineage>
        <taxon>Bacteria</taxon>
        <taxon>Pseudomonadati</taxon>
        <taxon>Campylobacterota</taxon>
        <taxon>Epsilonproteobacteria</taxon>
        <taxon>Campylobacterales</taxon>
        <taxon>Campylobacteraceae</taxon>
        <taxon>Campylobacter</taxon>
    </lineage>
</organism>
<evidence type="ECO:0000256" key="3">
    <source>
        <dbReference type="ARBA" id="ARBA00022603"/>
    </source>
</evidence>
<keyword evidence="6" id="KW-0680">Restriction system</keyword>
<feature type="domain" description="DNA methylase adenine-specific" evidence="8">
    <location>
        <begin position="284"/>
        <end position="557"/>
    </location>
</feature>
<dbReference type="SUPFAM" id="SSF116734">
    <property type="entry name" value="DNA methylase specificity domain"/>
    <property type="match status" value="1"/>
</dbReference>
<dbReference type="GO" id="GO:0003677">
    <property type="term" value="F:DNA binding"/>
    <property type="evidence" value="ECO:0007669"/>
    <property type="project" value="InterPro"/>
</dbReference>
<gene>
    <name evidence="9" type="primary">bcgIA_1</name>
    <name evidence="9" type="ORF">NCTC12264_00776</name>
</gene>
<reference evidence="9 10" key="1">
    <citation type="submission" date="2018-06" db="EMBL/GenBank/DDBJ databases">
        <authorList>
            <consortium name="Pathogen Informatics"/>
            <person name="Doyle S."/>
        </authorList>
    </citation>
    <scope>NUCLEOTIDE SEQUENCE [LARGE SCALE GENOMIC DNA]</scope>
    <source>
        <strain evidence="9 10">NCTC12264</strain>
    </source>
</reference>
<comment type="catalytic activity">
    <reaction evidence="7">
        <text>a 2'-deoxyadenosine in DNA + S-adenosyl-L-methionine = an N(6)-methyl-2'-deoxyadenosine in DNA + S-adenosyl-L-homocysteine + H(+)</text>
        <dbReference type="Rhea" id="RHEA:15197"/>
        <dbReference type="Rhea" id="RHEA-COMP:12418"/>
        <dbReference type="Rhea" id="RHEA-COMP:12419"/>
        <dbReference type="ChEBI" id="CHEBI:15378"/>
        <dbReference type="ChEBI" id="CHEBI:57856"/>
        <dbReference type="ChEBI" id="CHEBI:59789"/>
        <dbReference type="ChEBI" id="CHEBI:90615"/>
        <dbReference type="ChEBI" id="CHEBI:90616"/>
        <dbReference type="EC" id="2.1.1.72"/>
    </reaction>
</comment>
<dbReference type="EMBL" id="UFUZ01000001">
    <property type="protein sequence ID" value="SUX26548.1"/>
    <property type="molecule type" value="Genomic_DNA"/>
</dbReference>
<dbReference type="GO" id="GO:0016787">
    <property type="term" value="F:hydrolase activity"/>
    <property type="evidence" value="ECO:0007669"/>
    <property type="project" value="UniProtKB-KW"/>
</dbReference>
<dbReference type="AlphaFoldDB" id="A0A381EHR1"/>
<dbReference type="GO" id="GO:0032259">
    <property type="term" value="P:methylation"/>
    <property type="evidence" value="ECO:0007669"/>
    <property type="project" value="UniProtKB-KW"/>
</dbReference>
<dbReference type="PRINTS" id="PR00507">
    <property type="entry name" value="N12N6MTFRASE"/>
</dbReference>
<dbReference type="InterPro" id="IPR003356">
    <property type="entry name" value="DNA_methylase_A-5"/>
</dbReference>
<dbReference type="InterPro" id="IPR029063">
    <property type="entry name" value="SAM-dependent_MTases_sf"/>
</dbReference>
<evidence type="ECO:0000313" key="10">
    <source>
        <dbReference type="Proteomes" id="UP000254161"/>
    </source>
</evidence>
<dbReference type="CDD" id="cd02440">
    <property type="entry name" value="AdoMet_MTases"/>
    <property type="match status" value="1"/>
</dbReference>
<keyword evidence="3" id="KW-0489">Methyltransferase</keyword>
<proteinExistence type="inferred from homology"/>
<protein>
    <recommendedName>
        <fullName evidence="2">site-specific DNA-methyltransferase (adenine-specific)</fullName>
        <ecNumber evidence="2">2.1.1.72</ecNumber>
    </recommendedName>
</protein>
<evidence type="ECO:0000256" key="4">
    <source>
        <dbReference type="ARBA" id="ARBA00022679"/>
    </source>
</evidence>
<dbReference type="EC" id="2.1.1.72" evidence="2"/>
<keyword evidence="9" id="KW-0378">Hydrolase</keyword>
<sequence>MERIDIVERIGKKYLISNTEKGEFSYAHDNKKAKLKKELGEEFNNFYIDMRFCKDDVVILVETKTKFTQKDERQLKAYLEAEKALYRTQKIIAILANTTDDKIKVWKNHINDECLLKNEVVLDTMEHYASLFEINKQNDREKVLKNTYDLNELLHKKDIDEKLRSQFVGTTLLYIKNEVKKRGVNHINDELVKKLKDFWKISSEDAIRASIERTLSDLLDGSNNKAKKIELLQKNVLNDQKIKKLKSNDWIEILTTILTDIYKYIDTESEEGQDILNLFFIAFNKYTGKADKNQAFTPDHITDFMCRVVGVDRTKRVLDITCGSGSFLVQAMVKELSDCKRGKTEKEAKELMEKVKKENIYGIEVEEKAYGLATTNMLIHGDGNSNIEFGSCFEKKEFIKEANPDIILMNPPYNAKPISIPEYYKNKWSKGAKEGKEDPTKGLVFIQYLSDIIKEINEERESKNEARKEVKLAVLLPMSAAIGSKSDIKNIKEAMLENNTLEAVFTLPAEVFYPGASVSACCMVFTLGKPHINTDGTTNETFFGYFKEDGFKKKKNLGRVELFDEGGESKWKKIEEQWLDVFRNKKVVDGLSAMAKVSGEDEWLCEAYMKTDYSKLCQTDFQKTLNNYLSFLMQRGQAVEVWQFIEKYINGIKGNIFSINTLSLNINKWGEFLLSDIFKCSTTTLSIKDELLEGNTPFISRTALNNGCDGYVEAEAKFITKGNCISIGAEGIYAFYQKEDFATGNKIYTLRNEKLNQYVALFVCAVLNHEIYRYSYGRARILSKLQNEYIKLPINHKGEPDFEFMENYIKSLPYGDRV</sequence>
<dbReference type="PROSITE" id="PS00092">
    <property type="entry name" value="N6_MTASE"/>
    <property type="match status" value="1"/>
</dbReference>
<evidence type="ECO:0000256" key="1">
    <source>
        <dbReference type="ARBA" id="ARBA00006594"/>
    </source>
</evidence>
<dbReference type="PANTHER" id="PTHR42933:SF1">
    <property type="entry name" value="SITE-SPECIFIC DNA-METHYLTRANSFERASE (ADENINE-SPECIFIC)"/>
    <property type="match status" value="1"/>
</dbReference>
<dbReference type="REBASE" id="426055">
    <property type="entry name" value="Cup12264ORF776P"/>
</dbReference>
<name>A0A381EHR1_CAMUP</name>
<dbReference type="SUPFAM" id="SSF53335">
    <property type="entry name" value="S-adenosyl-L-methionine-dependent methyltransferases"/>
    <property type="match status" value="1"/>
</dbReference>
<keyword evidence="5" id="KW-0949">S-adenosyl-L-methionine</keyword>
<dbReference type="Pfam" id="PF02384">
    <property type="entry name" value="N6_Mtase"/>
    <property type="match status" value="1"/>
</dbReference>
<evidence type="ECO:0000256" key="7">
    <source>
        <dbReference type="ARBA" id="ARBA00047942"/>
    </source>
</evidence>
<dbReference type="RefSeq" id="WP_115629720.1">
    <property type="nucleotide sequence ID" value="NZ_UFUZ01000001.1"/>
</dbReference>
<accession>A0A381EHR1</accession>
<dbReference type="InterPro" id="IPR051537">
    <property type="entry name" value="DNA_Adenine_Mtase"/>
</dbReference>
<keyword evidence="4" id="KW-0808">Transferase</keyword>
<dbReference type="GO" id="GO:0009307">
    <property type="term" value="P:DNA restriction-modification system"/>
    <property type="evidence" value="ECO:0007669"/>
    <property type="project" value="UniProtKB-KW"/>
</dbReference>
<dbReference type="GO" id="GO:0009007">
    <property type="term" value="F:site-specific DNA-methyltransferase (adenine-specific) activity"/>
    <property type="evidence" value="ECO:0007669"/>
    <property type="project" value="UniProtKB-EC"/>
</dbReference>
<dbReference type="Gene3D" id="3.40.50.150">
    <property type="entry name" value="Vaccinia Virus protein VP39"/>
    <property type="match status" value="1"/>
</dbReference>
<dbReference type="Proteomes" id="UP000254161">
    <property type="component" value="Unassembled WGS sequence"/>
</dbReference>
<dbReference type="GO" id="GO:0008170">
    <property type="term" value="F:N-methyltransferase activity"/>
    <property type="evidence" value="ECO:0007669"/>
    <property type="project" value="InterPro"/>
</dbReference>
<evidence type="ECO:0000259" key="8">
    <source>
        <dbReference type="Pfam" id="PF02384"/>
    </source>
</evidence>
<evidence type="ECO:0000313" key="9">
    <source>
        <dbReference type="EMBL" id="SUX26548.1"/>
    </source>
</evidence>